<dbReference type="GO" id="GO:0010073">
    <property type="term" value="P:meristem maintenance"/>
    <property type="evidence" value="ECO:0007669"/>
    <property type="project" value="InterPro"/>
</dbReference>
<dbReference type="Gramene" id="C.cajan_23562.t">
    <property type="protein sequence ID" value="C.cajan_23562.t.cds1"/>
    <property type="gene ID" value="C.cajan_23562"/>
</dbReference>
<sequence length="60" mass="7030">MPAPDPRIEHLLEVVEVAKIRHFKIDDCLITSLVERWRLEKHIFHLPVGECMVTLEDVVL</sequence>
<evidence type="ECO:0000259" key="1">
    <source>
        <dbReference type="Pfam" id="PF10536"/>
    </source>
</evidence>
<dbReference type="PANTHER" id="PTHR46033">
    <property type="entry name" value="PROTEIN MAIN-LIKE 2"/>
    <property type="match status" value="1"/>
</dbReference>
<evidence type="ECO:0000313" key="2">
    <source>
        <dbReference type="EMBL" id="KYP53675.1"/>
    </source>
</evidence>
<protein>
    <submittedName>
        <fullName evidence="2">Serine/threonine protein phosphatase 7 long form isogeny</fullName>
    </submittedName>
</protein>
<accession>A0A151SFW0</accession>
<organism evidence="2 3">
    <name type="scientific">Cajanus cajan</name>
    <name type="common">Pigeon pea</name>
    <name type="synonym">Cajanus indicus</name>
    <dbReference type="NCBI Taxonomy" id="3821"/>
    <lineage>
        <taxon>Eukaryota</taxon>
        <taxon>Viridiplantae</taxon>
        <taxon>Streptophyta</taxon>
        <taxon>Embryophyta</taxon>
        <taxon>Tracheophyta</taxon>
        <taxon>Spermatophyta</taxon>
        <taxon>Magnoliopsida</taxon>
        <taxon>eudicotyledons</taxon>
        <taxon>Gunneridae</taxon>
        <taxon>Pentapetalae</taxon>
        <taxon>rosids</taxon>
        <taxon>fabids</taxon>
        <taxon>Fabales</taxon>
        <taxon>Fabaceae</taxon>
        <taxon>Papilionoideae</taxon>
        <taxon>50 kb inversion clade</taxon>
        <taxon>NPAAA clade</taxon>
        <taxon>indigoferoid/millettioid clade</taxon>
        <taxon>Phaseoleae</taxon>
        <taxon>Cajanus</taxon>
    </lineage>
</organism>
<gene>
    <name evidence="2" type="ORF">KK1_024249</name>
</gene>
<dbReference type="EMBL" id="KQ483411">
    <property type="protein sequence ID" value="KYP53675.1"/>
    <property type="molecule type" value="Genomic_DNA"/>
</dbReference>
<dbReference type="InterPro" id="IPR044824">
    <property type="entry name" value="MAIN-like"/>
</dbReference>
<dbReference type="Pfam" id="PF10536">
    <property type="entry name" value="PMD"/>
    <property type="match status" value="1"/>
</dbReference>
<evidence type="ECO:0000313" key="3">
    <source>
        <dbReference type="Proteomes" id="UP000075243"/>
    </source>
</evidence>
<dbReference type="PANTHER" id="PTHR46033:SF8">
    <property type="entry name" value="PROTEIN MAINTENANCE OF MERISTEMS-LIKE"/>
    <property type="match status" value="1"/>
</dbReference>
<proteinExistence type="predicted"/>
<name>A0A151SFW0_CAJCA</name>
<feature type="domain" description="Aminotransferase-like plant mobile" evidence="1">
    <location>
        <begin position="14"/>
        <end position="60"/>
    </location>
</feature>
<dbReference type="AlphaFoldDB" id="A0A151SFW0"/>
<reference evidence="2" key="1">
    <citation type="journal article" date="2012" name="Nat. Biotechnol.">
        <title>Draft genome sequence of pigeonpea (Cajanus cajan), an orphan legume crop of resource-poor farmers.</title>
        <authorList>
            <person name="Varshney R.K."/>
            <person name="Chen W."/>
            <person name="Li Y."/>
            <person name="Bharti A.K."/>
            <person name="Saxena R.K."/>
            <person name="Schlueter J.A."/>
            <person name="Donoghue M.T."/>
            <person name="Azam S."/>
            <person name="Fan G."/>
            <person name="Whaley A.M."/>
            <person name="Farmer A.D."/>
            <person name="Sheridan J."/>
            <person name="Iwata A."/>
            <person name="Tuteja R."/>
            <person name="Penmetsa R.V."/>
            <person name="Wu W."/>
            <person name="Upadhyaya H.D."/>
            <person name="Yang S.P."/>
            <person name="Shah T."/>
            <person name="Saxena K.B."/>
            <person name="Michael T."/>
            <person name="McCombie W.R."/>
            <person name="Yang B."/>
            <person name="Zhang G."/>
            <person name="Yang H."/>
            <person name="Wang J."/>
            <person name="Spillane C."/>
            <person name="Cook D.R."/>
            <person name="May G.D."/>
            <person name="Xu X."/>
            <person name="Jackson S.A."/>
        </authorList>
    </citation>
    <scope>NUCLEOTIDE SEQUENCE [LARGE SCALE GENOMIC DNA]</scope>
</reference>
<keyword evidence="3" id="KW-1185">Reference proteome</keyword>
<dbReference type="InterPro" id="IPR019557">
    <property type="entry name" value="AminoTfrase-like_pln_mobile"/>
</dbReference>
<dbReference type="Proteomes" id="UP000075243">
    <property type="component" value="Unassembled WGS sequence"/>
</dbReference>